<evidence type="ECO:0000256" key="15">
    <source>
        <dbReference type="ARBA" id="ARBA00022723"/>
    </source>
</evidence>
<dbReference type="InterPro" id="IPR023608">
    <property type="entry name" value="Transglutaminase_animal"/>
</dbReference>
<dbReference type="InterPro" id="IPR014756">
    <property type="entry name" value="Ig_E-set"/>
</dbReference>
<evidence type="ECO:0000313" key="42">
    <source>
        <dbReference type="Ensembl" id="ENSGACP00000055987.1"/>
    </source>
</evidence>
<evidence type="ECO:0000256" key="25">
    <source>
        <dbReference type="ARBA" id="ARBA00036876"/>
    </source>
</evidence>
<evidence type="ECO:0000256" key="31">
    <source>
        <dbReference type="ARBA" id="ARBA00042105"/>
    </source>
</evidence>
<evidence type="ECO:0000256" key="19">
    <source>
        <dbReference type="ARBA" id="ARBA00023134"/>
    </source>
</evidence>
<evidence type="ECO:0000256" key="40">
    <source>
        <dbReference type="PIRSR" id="PIRSR000459-1"/>
    </source>
</evidence>
<evidence type="ECO:0000256" key="34">
    <source>
        <dbReference type="ARBA" id="ARBA00043104"/>
    </source>
</evidence>
<evidence type="ECO:0000256" key="20">
    <source>
        <dbReference type="ARBA" id="ARBA00023136"/>
    </source>
</evidence>
<comment type="catalytic activity">
    <reaction evidence="37">
        <text>L-glutaminyl-[protein] + histamine = 5-histaminyl-L-glutamyl-[protein] + NH4(+)</text>
        <dbReference type="Rhea" id="RHEA:66564"/>
        <dbReference type="Rhea" id="RHEA-COMP:10207"/>
        <dbReference type="Rhea" id="RHEA-COMP:17056"/>
        <dbReference type="ChEBI" id="CHEBI:28938"/>
        <dbReference type="ChEBI" id="CHEBI:30011"/>
        <dbReference type="ChEBI" id="CHEBI:58432"/>
        <dbReference type="ChEBI" id="CHEBI:167179"/>
    </reaction>
    <physiologicalReaction direction="left-to-right" evidence="37">
        <dbReference type="Rhea" id="RHEA:66565"/>
    </physiologicalReaction>
</comment>
<dbReference type="PANTHER" id="PTHR11590:SF6">
    <property type="entry name" value="PROTEIN-GLUTAMINE GAMMA-GLUTAMYLTRANSFERASE 2"/>
    <property type="match status" value="1"/>
</dbReference>
<evidence type="ECO:0000256" key="4">
    <source>
        <dbReference type="ARBA" id="ARBA00004236"/>
    </source>
</evidence>
<dbReference type="GO" id="GO:0005829">
    <property type="term" value="C:cytosol"/>
    <property type="evidence" value="ECO:0007669"/>
    <property type="project" value="UniProtKB-SubCell"/>
</dbReference>
<dbReference type="AlphaFoldDB" id="A0AAQ4R032"/>
<keyword evidence="11" id="KW-0964">Secreted</keyword>
<proteinExistence type="inferred from homology"/>
<dbReference type="FunFam" id="3.90.260.10:FF:000001">
    <property type="entry name" value="Protein-glutamine gamma-glutamyltransferase 2"/>
    <property type="match status" value="1"/>
</dbReference>
<reference evidence="42 43" key="1">
    <citation type="journal article" date="2021" name="G3 (Bethesda)">
        <title>Improved contiguity of the threespine stickleback genome using long-read sequencing.</title>
        <authorList>
            <person name="Nath S."/>
            <person name="Shaw D.E."/>
            <person name="White M.A."/>
        </authorList>
    </citation>
    <scope>NUCLEOTIDE SEQUENCE [LARGE SCALE GENOMIC DNA]</scope>
    <source>
        <strain evidence="42 43">Lake Benthic</strain>
    </source>
</reference>
<keyword evidence="19" id="KW-0342">GTP-binding</keyword>
<evidence type="ECO:0000256" key="11">
    <source>
        <dbReference type="ARBA" id="ARBA00022525"/>
    </source>
</evidence>
<dbReference type="Ensembl" id="ENSGACT00000043091.1">
    <property type="protein sequence ID" value="ENSGACP00000055987.1"/>
    <property type="gene ID" value="ENSGACG00000003741.2"/>
</dbReference>
<evidence type="ECO:0000256" key="18">
    <source>
        <dbReference type="ARBA" id="ARBA00023128"/>
    </source>
</evidence>
<comment type="subcellular location">
    <subcellularLocation>
        <location evidence="4">Cell membrane</location>
    </subcellularLocation>
    <subcellularLocation>
        <location evidence="5">Chromosome</location>
    </subcellularLocation>
    <subcellularLocation>
        <location evidence="7">Cytoplasm</location>
        <location evidence="7">Cytosol</location>
    </subcellularLocation>
    <subcellularLocation>
        <location evidence="3">Mitochondrion</location>
    </subcellularLocation>
    <subcellularLocation>
        <location evidence="2">Nucleus</location>
    </subcellularLocation>
    <subcellularLocation>
        <location evidence="6">Secreted</location>
        <location evidence="6">Extracellular space</location>
        <location evidence="6">Extracellular matrix</location>
    </subcellularLocation>
</comment>
<dbReference type="Proteomes" id="UP000007635">
    <property type="component" value="Chromosome XVII"/>
</dbReference>
<evidence type="ECO:0000256" key="13">
    <source>
        <dbReference type="ARBA" id="ARBA00022670"/>
    </source>
</evidence>
<evidence type="ECO:0000256" key="29">
    <source>
        <dbReference type="ARBA" id="ARBA00041677"/>
    </source>
</evidence>
<evidence type="ECO:0000256" key="21">
    <source>
        <dbReference type="ARBA" id="ARBA00023242"/>
    </source>
</evidence>
<keyword evidence="21" id="KW-0539">Nucleus</keyword>
<comment type="catalytic activity">
    <reaction evidence="39">
        <text>L-glutaminyl-[protein] + dopamine = 5-dopaminyl-L-glutamyl-[protein] + NH4(+)</text>
        <dbReference type="Rhea" id="RHEA:66556"/>
        <dbReference type="Rhea" id="RHEA-COMP:10207"/>
        <dbReference type="Rhea" id="RHEA-COMP:17053"/>
        <dbReference type="ChEBI" id="CHEBI:28938"/>
        <dbReference type="ChEBI" id="CHEBI:30011"/>
        <dbReference type="ChEBI" id="CHEBI:59905"/>
        <dbReference type="ChEBI" id="CHEBI:167175"/>
    </reaction>
    <physiologicalReaction direction="left-to-right" evidence="39">
        <dbReference type="Rhea" id="RHEA:66557"/>
    </physiologicalReaction>
</comment>
<dbReference type="InterPro" id="IPR013783">
    <property type="entry name" value="Ig-like_fold"/>
</dbReference>
<comment type="cofactor">
    <cofactor evidence="1">
        <name>Ca(2+)</name>
        <dbReference type="ChEBI" id="CHEBI:29108"/>
    </cofactor>
</comment>
<evidence type="ECO:0000256" key="5">
    <source>
        <dbReference type="ARBA" id="ARBA00004286"/>
    </source>
</evidence>
<dbReference type="Gene3D" id="3.90.260.10">
    <property type="entry name" value="Transglutaminase-like"/>
    <property type="match status" value="1"/>
</dbReference>
<feature type="domain" description="Transglutaminase-like" evidence="41">
    <location>
        <begin position="255"/>
        <end position="349"/>
    </location>
</feature>
<feature type="active site" evidence="40">
    <location>
        <position position="346"/>
    </location>
</feature>
<evidence type="ECO:0000256" key="39">
    <source>
        <dbReference type="ARBA" id="ARBA00048365"/>
    </source>
</evidence>
<dbReference type="SMART" id="SM00460">
    <property type="entry name" value="TGc"/>
    <property type="match status" value="1"/>
</dbReference>
<keyword evidence="13" id="KW-0645">Protease</keyword>
<evidence type="ECO:0000256" key="16">
    <source>
        <dbReference type="ARBA" id="ARBA00022741"/>
    </source>
</evidence>
<evidence type="ECO:0000256" key="27">
    <source>
        <dbReference type="ARBA" id="ARBA00040561"/>
    </source>
</evidence>
<evidence type="ECO:0000256" key="38">
    <source>
        <dbReference type="ARBA" id="ARBA00048230"/>
    </source>
</evidence>
<dbReference type="GO" id="GO:0006508">
    <property type="term" value="P:proteolysis"/>
    <property type="evidence" value="ECO:0007669"/>
    <property type="project" value="UniProtKB-KW"/>
</dbReference>
<dbReference type="GO" id="GO:0003810">
    <property type="term" value="F:protein-glutamine gamma-glutamyltransferase activity"/>
    <property type="evidence" value="ECO:0007669"/>
    <property type="project" value="UniProtKB-EC"/>
</dbReference>
<evidence type="ECO:0000256" key="28">
    <source>
        <dbReference type="ARBA" id="ARBA00041650"/>
    </source>
</evidence>
<evidence type="ECO:0000259" key="41">
    <source>
        <dbReference type="SMART" id="SM00460"/>
    </source>
</evidence>
<keyword evidence="43" id="KW-1185">Reference proteome</keyword>
<accession>A0AAQ4R032</accession>
<comment type="catalytic activity">
    <reaction evidence="36">
        <text>L-glutaminyl-[protein] + H2O = L-glutamyl-[protein] + NH4(+)</text>
        <dbReference type="Rhea" id="RHEA:16441"/>
        <dbReference type="Rhea" id="RHEA-COMP:10207"/>
        <dbReference type="Rhea" id="RHEA-COMP:10208"/>
        <dbReference type="ChEBI" id="CHEBI:15377"/>
        <dbReference type="ChEBI" id="CHEBI:28938"/>
        <dbReference type="ChEBI" id="CHEBI:29973"/>
        <dbReference type="ChEBI" id="CHEBI:30011"/>
        <dbReference type="EC" id="3.5.1.44"/>
    </reaction>
    <physiologicalReaction direction="left-to-right" evidence="36">
        <dbReference type="Rhea" id="RHEA:16442"/>
    </physiologicalReaction>
</comment>
<evidence type="ECO:0000256" key="1">
    <source>
        <dbReference type="ARBA" id="ARBA00001913"/>
    </source>
</evidence>
<evidence type="ECO:0000256" key="3">
    <source>
        <dbReference type="ARBA" id="ARBA00004173"/>
    </source>
</evidence>
<dbReference type="EC" id="2.3.2.13" evidence="23"/>
<dbReference type="InterPro" id="IPR001102">
    <property type="entry name" value="Transglutaminase_N"/>
</dbReference>
<dbReference type="GO" id="GO:0050568">
    <property type="term" value="F:protein-glutamine glutaminase activity"/>
    <property type="evidence" value="ECO:0007669"/>
    <property type="project" value="UniProtKB-EC"/>
</dbReference>
<evidence type="ECO:0000256" key="8">
    <source>
        <dbReference type="ARBA" id="ARBA00005968"/>
    </source>
</evidence>
<keyword evidence="18" id="KW-0496">Mitochondrion</keyword>
<evidence type="ECO:0000256" key="12">
    <source>
        <dbReference type="ARBA" id="ARBA00022530"/>
    </source>
</evidence>
<dbReference type="GO" id="GO:0008233">
    <property type="term" value="F:peptidase activity"/>
    <property type="evidence" value="ECO:0007669"/>
    <property type="project" value="UniProtKB-KW"/>
</dbReference>
<dbReference type="GO" id="GO:0005525">
    <property type="term" value="F:GTP binding"/>
    <property type="evidence" value="ECO:0007669"/>
    <property type="project" value="UniProtKB-KW"/>
</dbReference>
<evidence type="ECO:0000256" key="17">
    <source>
        <dbReference type="ARBA" id="ARBA00022837"/>
    </source>
</evidence>
<keyword evidence="14" id="KW-0808">Transferase</keyword>
<keyword evidence="22" id="KW-0012">Acyltransferase</keyword>
<comment type="catalytic activity">
    <reaction evidence="25">
        <text>L-glutaminyl-[protein] + L-lysyl-[protein] = [protein]-L-lysyl-N(6)-5-L-glutamyl-[protein] + NH4(+)</text>
        <dbReference type="Rhea" id="RHEA:54816"/>
        <dbReference type="Rhea" id="RHEA-COMP:9752"/>
        <dbReference type="Rhea" id="RHEA-COMP:10207"/>
        <dbReference type="Rhea" id="RHEA-COMP:14005"/>
        <dbReference type="ChEBI" id="CHEBI:28938"/>
        <dbReference type="ChEBI" id="CHEBI:29969"/>
        <dbReference type="ChEBI" id="CHEBI:30011"/>
        <dbReference type="ChEBI" id="CHEBI:138370"/>
        <dbReference type="EC" id="2.3.2.13"/>
    </reaction>
    <physiologicalReaction direction="left-to-right" evidence="25">
        <dbReference type="Rhea" id="RHEA:54817"/>
    </physiologicalReaction>
</comment>
<evidence type="ECO:0000256" key="24">
    <source>
        <dbReference type="ARBA" id="ARBA00036377"/>
    </source>
</evidence>
<evidence type="ECO:0000256" key="33">
    <source>
        <dbReference type="ARBA" id="ARBA00042912"/>
    </source>
</evidence>
<evidence type="ECO:0000256" key="35">
    <source>
        <dbReference type="ARBA" id="ARBA00043138"/>
    </source>
</evidence>
<sequence length="563" mass="63073">MCVCFLFFHLLSEDRLVVRRGTPFRVTLILGRPSNGQQLTLKATTGKHPSEEQGTLSLFGLAQVKERSPSAKAVWRAELHKDASPPTGLLVLNVTPPADAPIGEFKLFGIHGDETKLLAGLVVLYNPWCSDDWVYMKDEKEINEYVMNEKGVIFKGSNNYIISSNWDYGQFQQKMVDICLRMLDVNHKHYIDPADDVSARCNPIYVSRVVSAMINSQDDNGVLVGRWDGSYADGFRPSHWTGSHAILKRWFDNGCSRVKYGQCWVFAGVMCSVMRLLGIPCRVITNFQSAHDNNKNLIIDVYHADFGVRERPSPDSIWNYHVWVEAWMRRPDLAKDGRYDGWQVLDPTPQEKSDGVYCCGPSPVAAILNGDTHLKYDVPFVFAAVNADCIDWLVKADGSQVNISSDTKRVGQNISTKAVGSGQRVDVTDSYKYAEGRFNTRDPLNLQHGRELFSGTPKICCQNVKVTRSVPLWSIVLLSLEDGSIPIQIKFSDYHEPMMDCDNMRVSAVVADKEVPPNLYLAENDVVLLDPPITVNVSDKSSVSQTMTSIFVRPPVPLFTVKV</sequence>
<comment type="catalytic activity">
    <reaction evidence="38">
        <text>L-glutaminyl-[protein] + (R)-noradrenaline = 5-(R)-noradrenalinyl-L-glutamyl-[protein] + NH4(+)</text>
        <dbReference type="Rhea" id="RHEA:66560"/>
        <dbReference type="Rhea" id="RHEA-COMP:10207"/>
        <dbReference type="Rhea" id="RHEA-COMP:17054"/>
        <dbReference type="ChEBI" id="CHEBI:28938"/>
        <dbReference type="ChEBI" id="CHEBI:30011"/>
        <dbReference type="ChEBI" id="CHEBI:72587"/>
        <dbReference type="ChEBI" id="CHEBI:167178"/>
    </reaction>
    <physiologicalReaction direction="left-to-right" evidence="38">
        <dbReference type="Rhea" id="RHEA:66561"/>
    </physiologicalReaction>
</comment>
<evidence type="ECO:0000256" key="23">
    <source>
        <dbReference type="ARBA" id="ARBA00024222"/>
    </source>
</evidence>
<evidence type="ECO:0000256" key="7">
    <source>
        <dbReference type="ARBA" id="ARBA00004514"/>
    </source>
</evidence>
<dbReference type="SUPFAM" id="SSF54001">
    <property type="entry name" value="Cysteine proteinases"/>
    <property type="match status" value="1"/>
</dbReference>
<dbReference type="PANTHER" id="PTHR11590">
    <property type="entry name" value="PROTEIN-GLUTAMINE GAMMA-GLUTAMYLTRANSFERASE"/>
    <property type="match status" value="1"/>
</dbReference>
<evidence type="ECO:0000256" key="14">
    <source>
        <dbReference type="ARBA" id="ARBA00022679"/>
    </source>
</evidence>
<keyword evidence="13" id="KW-0378">Hydrolase</keyword>
<evidence type="ECO:0000256" key="10">
    <source>
        <dbReference type="ARBA" id="ARBA00022475"/>
    </source>
</evidence>
<evidence type="ECO:0000256" key="22">
    <source>
        <dbReference type="ARBA" id="ARBA00023315"/>
    </source>
</evidence>
<evidence type="ECO:0000256" key="36">
    <source>
        <dbReference type="ARBA" id="ARBA00047868"/>
    </source>
</evidence>
<feature type="active site" evidence="40">
    <location>
        <position position="321"/>
    </location>
</feature>
<keyword evidence="9" id="KW-0158">Chromosome</keyword>
<dbReference type="PIRSF" id="PIRSF000459">
    <property type="entry name" value="TGM_EBP42"/>
    <property type="match status" value="1"/>
</dbReference>
<keyword evidence="20" id="KW-0472">Membrane</keyword>
<evidence type="ECO:0000256" key="26">
    <source>
        <dbReference type="ARBA" id="ARBA00039019"/>
    </source>
</evidence>
<keyword evidence="15" id="KW-0479">Metal-binding</keyword>
<evidence type="ECO:0000256" key="6">
    <source>
        <dbReference type="ARBA" id="ARBA00004498"/>
    </source>
</evidence>
<dbReference type="GO" id="GO:0007399">
    <property type="term" value="P:nervous system development"/>
    <property type="evidence" value="ECO:0007669"/>
    <property type="project" value="UniProtKB-ARBA"/>
</dbReference>
<evidence type="ECO:0000256" key="37">
    <source>
        <dbReference type="ARBA" id="ARBA00047876"/>
    </source>
</evidence>
<dbReference type="GO" id="GO:0005739">
    <property type="term" value="C:mitochondrion"/>
    <property type="evidence" value="ECO:0007669"/>
    <property type="project" value="UniProtKB-SubCell"/>
</dbReference>
<dbReference type="GO" id="GO:0046872">
    <property type="term" value="F:metal ion binding"/>
    <property type="evidence" value="ECO:0007669"/>
    <property type="project" value="UniProtKB-KW"/>
</dbReference>
<evidence type="ECO:0000256" key="2">
    <source>
        <dbReference type="ARBA" id="ARBA00004123"/>
    </source>
</evidence>
<evidence type="ECO:0000313" key="43">
    <source>
        <dbReference type="Proteomes" id="UP000007635"/>
    </source>
</evidence>
<evidence type="ECO:0000256" key="9">
    <source>
        <dbReference type="ARBA" id="ARBA00022454"/>
    </source>
</evidence>
<reference evidence="42" key="3">
    <citation type="submission" date="2025-09" db="UniProtKB">
        <authorList>
            <consortium name="Ensembl"/>
        </authorList>
    </citation>
    <scope>IDENTIFICATION</scope>
</reference>
<dbReference type="GeneTree" id="ENSGT01050000244866"/>
<dbReference type="Gene3D" id="2.60.40.10">
    <property type="entry name" value="Immunoglobulins"/>
    <property type="match status" value="2"/>
</dbReference>
<dbReference type="InterPro" id="IPR038765">
    <property type="entry name" value="Papain-like_cys_pep_sf"/>
</dbReference>
<keyword evidence="16" id="KW-0547">Nucleotide-binding</keyword>
<dbReference type="Pfam" id="PF00868">
    <property type="entry name" value="Transglut_N"/>
    <property type="match status" value="1"/>
</dbReference>
<evidence type="ECO:0000256" key="32">
    <source>
        <dbReference type="ARBA" id="ARBA00042239"/>
    </source>
</evidence>
<organism evidence="42 43">
    <name type="scientific">Gasterosteus aculeatus aculeatus</name>
    <name type="common">three-spined stickleback</name>
    <dbReference type="NCBI Taxonomy" id="481459"/>
    <lineage>
        <taxon>Eukaryota</taxon>
        <taxon>Metazoa</taxon>
        <taxon>Chordata</taxon>
        <taxon>Craniata</taxon>
        <taxon>Vertebrata</taxon>
        <taxon>Euteleostomi</taxon>
        <taxon>Actinopterygii</taxon>
        <taxon>Neopterygii</taxon>
        <taxon>Teleostei</taxon>
        <taxon>Neoteleostei</taxon>
        <taxon>Acanthomorphata</taxon>
        <taxon>Eupercaria</taxon>
        <taxon>Perciformes</taxon>
        <taxon>Cottioidei</taxon>
        <taxon>Gasterosteales</taxon>
        <taxon>Gasterosteidae</taxon>
        <taxon>Gasterosteus</taxon>
    </lineage>
</organism>
<dbReference type="EC" id="3.5.1.44" evidence="26"/>
<dbReference type="GO" id="GO:0005886">
    <property type="term" value="C:plasma membrane"/>
    <property type="evidence" value="ECO:0007669"/>
    <property type="project" value="UniProtKB-SubCell"/>
</dbReference>
<dbReference type="GO" id="GO:0005634">
    <property type="term" value="C:nucleus"/>
    <property type="evidence" value="ECO:0007669"/>
    <property type="project" value="UniProtKB-SubCell"/>
</dbReference>
<feature type="active site" evidence="40">
    <location>
        <position position="263"/>
    </location>
</feature>
<dbReference type="SUPFAM" id="SSF81296">
    <property type="entry name" value="E set domains"/>
    <property type="match status" value="1"/>
</dbReference>
<comment type="catalytic activity">
    <reaction evidence="24">
        <text>L-glutaminyl-[protein] + serotonin = 5-serotonyl-L-glutamyl-[protein] + NH4(+)</text>
        <dbReference type="Rhea" id="RHEA:66552"/>
        <dbReference type="Rhea" id="RHEA-COMP:10207"/>
        <dbReference type="Rhea" id="RHEA-COMP:17052"/>
        <dbReference type="ChEBI" id="CHEBI:28938"/>
        <dbReference type="ChEBI" id="CHEBI:30011"/>
        <dbReference type="ChEBI" id="CHEBI:167174"/>
        <dbReference type="ChEBI" id="CHEBI:350546"/>
    </reaction>
    <physiologicalReaction direction="left-to-right" evidence="24">
        <dbReference type="Rhea" id="RHEA:66553"/>
    </physiologicalReaction>
</comment>
<dbReference type="InterPro" id="IPR002931">
    <property type="entry name" value="Transglutaminase-like"/>
</dbReference>
<dbReference type="InterPro" id="IPR036985">
    <property type="entry name" value="Transglutaminase-like_sf"/>
</dbReference>
<reference evidence="42" key="2">
    <citation type="submission" date="2025-08" db="UniProtKB">
        <authorList>
            <consortium name="Ensembl"/>
        </authorList>
    </citation>
    <scope>IDENTIFICATION</scope>
</reference>
<protein>
    <recommendedName>
        <fullName evidence="27">Protein-glutamine gamma-glutamyltransferase 2</fullName>
        <ecNumber evidence="23">2.3.2.13</ecNumber>
        <ecNumber evidence="26">3.5.1.44</ecNumber>
    </recommendedName>
    <alternativeName>
        <fullName evidence="30">Isopeptidase TGM2</fullName>
    </alternativeName>
    <alternativeName>
        <fullName evidence="32">Protein-glutamine deamidase TGM2</fullName>
    </alternativeName>
    <alternativeName>
        <fullName evidence="31">Protein-glutamine dopaminyltransferase TGM2</fullName>
    </alternativeName>
    <alternativeName>
        <fullName evidence="34">Protein-glutamine histaminyltransferase TGM2</fullName>
    </alternativeName>
    <alternativeName>
        <fullName evidence="35">Protein-glutamine noradrenalinyltransferase TGM2</fullName>
    </alternativeName>
    <alternativeName>
        <fullName evidence="33">Protein-glutamine serotonyltransferase TGM2</fullName>
    </alternativeName>
    <alternativeName>
        <fullName evidence="29">Tissue transglutaminase</fullName>
    </alternativeName>
    <alternativeName>
        <fullName evidence="28">Transglutaminase-2</fullName>
    </alternativeName>
</protein>
<dbReference type="GO" id="GO:0005694">
    <property type="term" value="C:chromosome"/>
    <property type="evidence" value="ECO:0007669"/>
    <property type="project" value="UniProtKB-SubCell"/>
</dbReference>
<evidence type="ECO:0000256" key="30">
    <source>
        <dbReference type="ARBA" id="ARBA00042099"/>
    </source>
</evidence>
<dbReference type="InterPro" id="IPR050779">
    <property type="entry name" value="Transglutaminase"/>
</dbReference>
<keyword evidence="12" id="KW-0272">Extracellular matrix</keyword>
<comment type="similarity">
    <text evidence="8">Belongs to the transglutaminase superfamily. Transglutaminase family.</text>
</comment>
<dbReference type="Pfam" id="PF01841">
    <property type="entry name" value="Transglut_core"/>
    <property type="match status" value="1"/>
</dbReference>
<keyword evidence="17" id="KW-0106">Calcium</keyword>
<name>A0AAQ4R032_GASAC</name>
<keyword evidence="10" id="KW-1003">Cell membrane</keyword>